<dbReference type="SMR" id="A0A0Q9X8R4"/>
<organism evidence="3 4">
    <name type="scientific">Drosophila mojavensis</name>
    <name type="common">Fruit fly</name>
    <dbReference type="NCBI Taxonomy" id="7230"/>
    <lineage>
        <taxon>Eukaryota</taxon>
        <taxon>Metazoa</taxon>
        <taxon>Ecdysozoa</taxon>
        <taxon>Arthropoda</taxon>
        <taxon>Hexapoda</taxon>
        <taxon>Insecta</taxon>
        <taxon>Pterygota</taxon>
        <taxon>Neoptera</taxon>
        <taxon>Endopterygota</taxon>
        <taxon>Diptera</taxon>
        <taxon>Brachycera</taxon>
        <taxon>Muscomorpha</taxon>
        <taxon>Ephydroidea</taxon>
        <taxon>Drosophilidae</taxon>
        <taxon>Drosophila</taxon>
    </lineage>
</organism>
<dbReference type="FunCoup" id="A0A0Q9X8R4">
    <property type="interactions" value="4"/>
</dbReference>
<feature type="domain" description="TACO1/YebC-like second and third" evidence="2">
    <location>
        <begin position="99"/>
        <end position="258"/>
    </location>
</feature>
<dbReference type="EMBL" id="CH933806">
    <property type="protein sequence ID" value="KRG01234.1"/>
    <property type="molecule type" value="Genomic_DNA"/>
</dbReference>
<evidence type="ECO:0000313" key="3">
    <source>
        <dbReference type="EMBL" id="KRG01234.1"/>
    </source>
</evidence>
<dbReference type="AlphaFoldDB" id="A0A0Q9X8R4"/>
<reference evidence="3 4" key="1">
    <citation type="journal article" date="2007" name="Nature">
        <title>Evolution of genes and genomes on the Drosophila phylogeny.</title>
        <authorList>
            <consortium name="Drosophila 12 Genomes Consortium"/>
            <person name="Clark A.G."/>
            <person name="Eisen M.B."/>
            <person name="Smith D.R."/>
            <person name="Bergman C.M."/>
            <person name="Oliver B."/>
            <person name="Markow T.A."/>
            <person name="Kaufman T.C."/>
            <person name="Kellis M."/>
            <person name="Gelbart W."/>
            <person name="Iyer V.N."/>
            <person name="Pollard D.A."/>
            <person name="Sackton T.B."/>
            <person name="Larracuente A.M."/>
            <person name="Singh N.D."/>
            <person name="Abad J.P."/>
            <person name="Abt D.N."/>
            <person name="Adryan B."/>
            <person name="Aguade M."/>
            <person name="Akashi H."/>
            <person name="Anderson W.W."/>
            <person name="Aquadro C.F."/>
            <person name="Ardell D.H."/>
            <person name="Arguello R."/>
            <person name="Artieri C.G."/>
            <person name="Barbash D.A."/>
            <person name="Barker D."/>
            <person name="Barsanti P."/>
            <person name="Batterham P."/>
            <person name="Batzoglou S."/>
            <person name="Begun D."/>
            <person name="Bhutkar A."/>
            <person name="Blanco E."/>
            <person name="Bosak S.A."/>
            <person name="Bradley R.K."/>
            <person name="Brand A.D."/>
            <person name="Brent M.R."/>
            <person name="Brooks A.N."/>
            <person name="Brown R.H."/>
            <person name="Butlin R.K."/>
            <person name="Caggese C."/>
            <person name="Calvi B.R."/>
            <person name="Bernardo de Carvalho A."/>
            <person name="Caspi A."/>
            <person name="Castrezana S."/>
            <person name="Celniker S.E."/>
            <person name="Chang J.L."/>
            <person name="Chapple C."/>
            <person name="Chatterji S."/>
            <person name="Chinwalla A."/>
            <person name="Civetta A."/>
            <person name="Clifton S.W."/>
            <person name="Comeron J.M."/>
            <person name="Costello J.C."/>
            <person name="Coyne J.A."/>
            <person name="Daub J."/>
            <person name="David R.G."/>
            <person name="Delcher A.L."/>
            <person name="Delehaunty K."/>
            <person name="Do C.B."/>
            <person name="Ebling H."/>
            <person name="Edwards K."/>
            <person name="Eickbush T."/>
            <person name="Evans J.D."/>
            <person name="Filipski A."/>
            <person name="Findeiss S."/>
            <person name="Freyhult E."/>
            <person name="Fulton L."/>
            <person name="Fulton R."/>
            <person name="Garcia A.C."/>
            <person name="Gardiner A."/>
            <person name="Garfield D.A."/>
            <person name="Garvin B.E."/>
            <person name="Gibson G."/>
            <person name="Gilbert D."/>
            <person name="Gnerre S."/>
            <person name="Godfrey J."/>
            <person name="Good R."/>
            <person name="Gotea V."/>
            <person name="Gravely B."/>
            <person name="Greenberg A.J."/>
            <person name="Griffiths-Jones S."/>
            <person name="Gross S."/>
            <person name="Guigo R."/>
            <person name="Gustafson E.A."/>
            <person name="Haerty W."/>
            <person name="Hahn M.W."/>
            <person name="Halligan D.L."/>
            <person name="Halpern A.L."/>
            <person name="Halter G.M."/>
            <person name="Han M.V."/>
            <person name="Heger A."/>
            <person name="Hillier L."/>
            <person name="Hinrichs A.S."/>
            <person name="Holmes I."/>
            <person name="Hoskins R.A."/>
            <person name="Hubisz M.J."/>
            <person name="Hultmark D."/>
            <person name="Huntley M.A."/>
            <person name="Jaffe D.B."/>
            <person name="Jagadeeshan S."/>
            <person name="Jeck W.R."/>
            <person name="Johnson J."/>
            <person name="Jones C.D."/>
            <person name="Jordan W.C."/>
            <person name="Karpen G.H."/>
            <person name="Kataoka E."/>
            <person name="Keightley P.D."/>
            <person name="Kheradpour P."/>
            <person name="Kirkness E.F."/>
            <person name="Koerich L.B."/>
            <person name="Kristiansen K."/>
            <person name="Kudrna D."/>
            <person name="Kulathinal R.J."/>
            <person name="Kumar S."/>
            <person name="Kwok R."/>
            <person name="Lander E."/>
            <person name="Langley C.H."/>
            <person name="Lapoint R."/>
            <person name="Lazzaro B.P."/>
            <person name="Lee S.J."/>
            <person name="Levesque L."/>
            <person name="Li R."/>
            <person name="Lin C.F."/>
            <person name="Lin M.F."/>
            <person name="Lindblad-Toh K."/>
            <person name="Llopart A."/>
            <person name="Long M."/>
            <person name="Low L."/>
            <person name="Lozovsky E."/>
            <person name="Lu J."/>
            <person name="Luo M."/>
            <person name="Machado C.A."/>
            <person name="Makalowski W."/>
            <person name="Marzo M."/>
            <person name="Matsuda M."/>
            <person name="Matzkin L."/>
            <person name="McAllister B."/>
            <person name="McBride C.S."/>
            <person name="McKernan B."/>
            <person name="McKernan K."/>
            <person name="Mendez-Lago M."/>
            <person name="Minx P."/>
            <person name="Mollenhauer M.U."/>
            <person name="Montooth K."/>
            <person name="Mount S.M."/>
            <person name="Mu X."/>
            <person name="Myers E."/>
            <person name="Negre B."/>
            <person name="Newfeld S."/>
            <person name="Nielsen R."/>
            <person name="Noor M.A."/>
            <person name="O'Grady P."/>
            <person name="Pachter L."/>
            <person name="Papaceit M."/>
            <person name="Parisi M.J."/>
            <person name="Parisi M."/>
            <person name="Parts L."/>
            <person name="Pedersen J.S."/>
            <person name="Pesole G."/>
            <person name="Phillippy A.M."/>
            <person name="Ponting C.P."/>
            <person name="Pop M."/>
            <person name="Porcelli D."/>
            <person name="Powell J.R."/>
            <person name="Prohaska S."/>
            <person name="Pruitt K."/>
            <person name="Puig M."/>
            <person name="Quesneville H."/>
            <person name="Ram K.R."/>
            <person name="Rand D."/>
            <person name="Rasmussen M.D."/>
            <person name="Reed L.K."/>
            <person name="Reenan R."/>
            <person name="Reily A."/>
            <person name="Remington K.A."/>
            <person name="Rieger T.T."/>
            <person name="Ritchie M.G."/>
            <person name="Robin C."/>
            <person name="Rogers Y.H."/>
            <person name="Rohde C."/>
            <person name="Rozas J."/>
            <person name="Rubenfield M.J."/>
            <person name="Ruiz A."/>
            <person name="Russo S."/>
            <person name="Salzberg S.L."/>
            <person name="Sanchez-Gracia A."/>
            <person name="Saranga D.J."/>
            <person name="Sato H."/>
            <person name="Schaeffer S.W."/>
            <person name="Schatz M.C."/>
            <person name="Schlenke T."/>
            <person name="Schwartz R."/>
            <person name="Segarra C."/>
            <person name="Singh R.S."/>
            <person name="Sirot L."/>
            <person name="Sirota M."/>
            <person name="Sisneros N.B."/>
            <person name="Smith C.D."/>
            <person name="Smith T.F."/>
            <person name="Spieth J."/>
            <person name="Stage D.E."/>
            <person name="Stark A."/>
            <person name="Stephan W."/>
            <person name="Strausberg R.L."/>
            <person name="Strempel S."/>
            <person name="Sturgill D."/>
            <person name="Sutton G."/>
            <person name="Sutton G.G."/>
            <person name="Tao W."/>
            <person name="Teichmann S."/>
            <person name="Tobari Y.N."/>
            <person name="Tomimura Y."/>
            <person name="Tsolas J.M."/>
            <person name="Valente V.L."/>
            <person name="Venter E."/>
            <person name="Venter J.C."/>
            <person name="Vicario S."/>
            <person name="Vieira F.G."/>
            <person name="Vilella A.J."/>
            <person name="Villasante A."/>
            <person name="Walenz B."/>
            <person name="Wang J."/>
            <person name="Wasserman M."/>
            <person name="Watts T."/>
            <person name="Wilson D."/>
            <person name="Wilson R.K."/>
            <person name="Wing R.A."/>
            <person name="Wolfner M.F."/>
            <person name="Wong A."/>
            <person name="Wong G.K."/>
            <person name="Wu C.I."/>
            <person name="Wu G."/>
            <person name="Yamamoto D."/>
            <person name="Yang H.P."/>
            <person name="Yang S.P."/>
            <person name="Yorke J.A."/>
            <person name="Yoshida K."/>
            <person name="Zdobnov E."/>
            <person name="Zhang P."/>
            <person name="Zhang Y."/>
            <person name="Zimin A.V."/>
            <person name="Baldwin J."/>
            <person name="Abdouelleil A."/>
            <person name="Abdulkadir J."/>
            <person name="Abebe A."/>
            <person name="Abera B."/>
            <person name="Abreu J."/>
            <person name="Acer S.C."/>
            <person name="Aftuck L."/>
            <person name="Alexander A."/>
            <person name="An P."/>
            <person name="Anderson E."/>
            <person name="Anderson S."/>
            <person name="Arachi H."/>
            <person name="Azer M."/>
            <person name="Bachantsang P."/>
            <person name="Barry A."/>
            <person name="Bayul T."/>
            <person name="Berlin A."/>
            <person name="Bessette D."/>
            <person name="Bloom T."/>
            <person name="Blye J."/>
            <person name="Boguslavskiy L."/>
            <person name="Bonnet C."/>
            <person name="Boukhgalter B."/>
            <person name="Bourzgui I."/>
            <person name="Brown A."/>
            <person name="Cahill P."/>
            <person name="Channer S."/>
            <person name="Cheshatsang Y."/>
            <person name="Chuda L."/>
            <person name="Citroen M."/>
            <person name="Collymore A."/>
            <person name="Cooke P."/>
            <person name="Costello M."/>
            <person name="D'Aco K."/>
            <person name="Daza R."/>
            <person name="De Haan G."/>
            <person name="DeGray S."/>
            <person name="DeMaso C."/>
            <person name="Dhargay N."/>
            <person name="Dooley K."/>
            <person name="Dooley E."/>
            <person name="Doricent M."/>
            <person name="Dorje P."/>
            <person name="Dorjee K."/>
            <person name="Dupes A."/>
            <person name="Elong R."/>
            <person name="Falk J."/>
            <person name="Farina A."/>
            <person name="Faro S."/>
            <person name="Ferguson D."/>
            <person name="Fisher S."/>
            <person name="Foley C.D."/>
            <person name="Franke A."/>
            <person name="Friedrich D."/>
            <person name="Gadbois L."/>
            <person name="Gearin G."/>
            <person name="Gearin C.R."/>
            <person name="Giannoukos G."/>
            <person name="Goode T."/>
            <person name="Graham J."/>
            <person name="Grandbois E."/>
            <person name="Grewal S."/>
            <person name="Gyaltsen K."/>
            <person name="Hafez N."/>
            <person name="Hagos B."/>
            <person name="Hall J."/>
            <person name="Henson C."/>
            <person name="Hollinger A."/>
            <person name="Honan T."/>
            <person name="Huard M.D."/>
            <person name="Hughes L."/>
            <person name="Hurhula B."/>
            <person name="Husby M.E."/>
            <person name="Kamat A."/>
            <person name="Kanga B."/>
            <person name="Kashin S."/>
            <person name="Khazanovich D."/>
            <person name="Kisner P."/>
            <person name="Lance K."/>
            <person name="Lara M."/>
            <person name="Lee W."/>
            <person name="Lennon N."/>
            <person name="Letendre F."/>
            <person name="LeVine R."/>
            <person name="Lipovsky A."/>
            <person name="Liu X."/>
            <person name="Liu J."/>
            <person name="Liu S."/>
            <person name="Lokyitsang T."/>
            <person name="Lokyitsang Y."/>
            <person name="Lubonja R."/>
            <person name="Lui A."/>
            <person name="MacDonald P."/>
            <person name="Magnisalis V."/>
            <person name="Maru K."/>
            <person name="Matthews C."/>
            <person name="McCusker W."/>
            <person name="McDonough S."/>
            <person name="Mehta T."/>
            <person name="Meldrim J."/>
            <person name="Meneus L."/>
            <person name="Mihai O."/>
            <person name="Mihalev A."/>
            <person name="Mihova T."/>
            <person name="Mittelman R."/>
            <person name="Mlenga V."/>
            <person name="Montmayeur A."/>
            <person name="Mulrain L."/>
            <person name="Navidi A."/>
            <person name="Naylor J."/>
            <person name="Negash T."/>
            <person name="Nguyen T."/>
            <person name="Nguyen N."/>
            <person name="Nicol R."/>
            <person name="Norbu C."/>
            <person name="Norbu N."/>
            <person name="Novod N."/>
            <person name="O'Neill B."/>
            <person name="Osman S."/>
            <person name="Markiewicz E."/>
            <person name="Oyono O.L."/>
            <person name="Patti C."/>
            <person name="Phunkhang P."/>
            <person name="Pierre F."/>
            <person name="Priest M."/>
            <person name="Raghuraman S."/>
            <person name="Rege F."/>
            <person name="Reyes R."/>
            <person name="Rise C."/>
            <person name="Rogov P."/>
            <person name="Ross K."/>
            <person name="Ryan E."/>
            <person name="Settipalli S."/>
            <person name="Shea T."/>
            <person name="Sherpa N."/>
            <person name="Shi L."/>
            <person name="Shih D."/>
            <person name="Sparrow T."/>
            <person name="Spaulding J."/>
            <person name="Stalker J."/>
            <person name="Stange-Thomann N."/>
            <person name="Stavropoulos S."/>
            <person name="Stone C."/>
            <person name="Strader C."/>
            <person name="Tesfaye S."/>
            <person name="Thomson T."/>
            <person name="Thoulutsang Y."/>
            <person name="Thoulutsang D."/>
            <person name="Topham K."/>
            <person name="Topping I."/>
            <person name="Tsamla T."/>
            <person name="Vassiliev H."/>
            <person name="Vo A."/>
            <person name="Wangchuk T."/>
            <person name="Wangdi T."/>
            <person name="Weiand M."/>
            <person name="Wilkinson J."/>
            <person name="Wilson A."/>
            <person name="Yadav S."/>
            <person name="Young G."/>
            <person name="Yu Q."/>
            <person name="Zembek L."/>
            <person name="Zhong D."/>
            <person name="Zimmer A."/>
            <person name="Zwirko Z."/>
            <person name="Jaffe D.B."/>
            <person name="Alvarez P."/>
            <person name="Brockman W."/>
            <person name="Butler J."/>
            <person name="Chin C."/>
            <person name="Gnerre S."/>
            <person name="Grabherr M."/>
            <person name="Kleber M."/>
            <person name="Mauceli E."/>
            <person name="MacCallum I."/>
        </authorList>
    </citation>
    <scope>NUCLEOTIDE SEQUENCE [LARGE SCALE GENOMIC DNA]</scope>
    <source>
        <strain evidence="4">Tucson 15081-1352.22</strain>
    </source>
</reference>
<accession>A0A0Q9X8R4</accession>
<dbReference type="SUPFAM" id="SSF75625">
    <property type="entry name" value="YebC-like"/>
    <property type="match status" value="1"/>
</dbReference>
<evidence type="ECO:0000256" key="1">
    <source>
        <dbReference type="SAM" id="MobiDB-lite"/>
    </source>
</evidence>
<dbReference type="GO" id="GO:0005739">
    <property type="term" value="C:mitochondrion"/>
    <property type="evidence" value="ECO:0007669"/>
    <property type="project" value="TreeGrafter"/>
</dbReference>
<sequence>MEFLRKKYAEPVNLTRLEANLVPSSLKRKPLIRQKPEFNESDKYNGLDDLTDPITKTDRKSHKIEIQRPDRPRKPSKNLLLQARDEPLNNSDNCVLHIGYNDREAALVCQVRTTNFRALKQRLLSVFQNYNCRFRAVHSEKQIFKQMGFIHVLMTCQTAMDFGNLEEQLHQVALSCHAEGCRIVSHEMGALCFRCQPGLIPEVACKLKVFGYTPLLTELGYCPIGPLVKLKSPQLRRYSEFLKNLRADADIVKVYDNVQNSVLQSMYTS</sequence>
<gene>
    <name evidence="3" type="primary">Dmoj\GI25777</name>
    <name evidence="3" type="ORF">Dmoj_GI25777</name>
</gene>
<dbReference type="InterPro" id="IPR048300">
    <property type="entry name" value="TACO1_YebC-like_2nd/3rd_dom"/>
</dbReference>
<protein>
    <recommendedName>
        <fullName evidence="2">TACO1/YebC-like second and third domain-containing protein</fullName>
    </recommendedName>
</protein>
<feature type="compositionally biased region" description="Basic and acidic residues" evidence="1">
    <location>
        <begin position="55"/>
        <end position="73"/>
    </location>
</feature>
<dbReference type="InParanoid" id="A0A0Q9X8R4"/>
<proteinExistence type="predicted"/>
<dbReference type="OrthoDB" id="7825696at2759"/>
<dbReference type="InterPro" id="IPR002876">
    <property type="entry name" value="Transcrip_reg_TACO1-like"/>
</dbReference>
<dbReference type="Gene3D" id="3.30.70.980">
    <property type="match status" value="2"/>
</dbReference>
<dbReference type="InterPro" id="IPR029072">
    <property type="entry name" value="YebC-like"/>
</dbReference>
<evidence type="ECO:0000313" key="4">
    <source>
        <dbReference type="Proteomes" id="UP000009192"/>
    </source>
</evidence>
<dbReference type="InterPro" id="IPR026564">
    <property type="entry name" value="Transcrip_reg_TACO1-like_dom3"/>
</dbReference>
<dbReference type="KEGG" id="dmo:Dmoj_GI25777"/>
<keyword evidence="4" id="KW-1185">Reference proteome</keyword>
<dbReference type="Pfam" id="PF01709">
    <property type="entry name" value="Transcrip_reg"/>
    <property type="match status" value="1"/>
</dbReference>
<feature type="compositionally biased region" description="Basic and acidic residues" evidence="1">
    <location>
        <begin position="34"/>
        <end position="46"/>
    </location>
</feature>
<feature type="region of interest" description="Disordered" evidence="1">
    <location>
        <begin position="33"/>
        <end position="77"/>
    </location>
</feature>
<dbReference type="Proteomes" id="UP000009192">
    <property type="component" value="Unassembled WGS sequence"/>
</dbReference>
<dbReference type="PANTHER" id="PTHR12532">
    <property type="entry name" value="TRANSLATIONAL ACTIVATOR OF CYTOCHROME C OXIDASE 1"/>
    <property type="match status" value="1"/>
</dbReference>
<name>A0A0Q9X8R4_DROMO</name>
<evidence type="ECO:0000259" key="2">
    <source>
        <dbReference type="Pfam" id="PF01709"/>
    </source>
</evidence>
<dbReference type="PANTHER" id="PTHR12532:SF0">
    <property type="entry name" value="TRANSLATIONAL ACTIVATOR OF CYTOCHROME C OXIDASE 1"/>
    <property type="match status" value="1"/>
</dbReference>